<accession>A0A8H4CTR6</accession>
<reference evidence="1" key="1">
    <citation type="journal article" date="2020" name="Phytopathology">
        <title>Genome sequence and comparative analysis of Colletotrichum gloeosporioides isolated from Liriodendron leaves.</title>
        <authorList>
            <person name="Fu F.F."/>
            <person name="Hao Z."/>
            <person name="Wang P."/>
            <person name="Lu Y."/>
            <person name="Xue L.J."/>
            <person name="Wei G."/>
            <person name="Tian Y."/>
            <person name="Baishi H."/>
            <person name="Xu H."/>
            <person name="Shi J."/>
            <person name="Cheng T."/>
            <person name="Wang G."/>
            <person name="Yi Y."/>
            <person name="Chen J."/>
        </authorList>
    </citation>
    <scope>NUCLEOTIDE SEQUENCE</scope>
    <source>
        <strain evidence="1">Lc1</strain>
    </source>
</reference>
<dbReference type="RefSeq" id="XP_045269157.1">
    <property type="nucleotide sequence ID" value="XM_045402539.1"/>
</dbReference>
<keyword evidence="2" id="KW-1185">Reference proteome</keyword>
<evidence type="ECO:0000313" key="1">
    <source>
        <dbReference type="EMBL" id="KAF3809998.1"/>
    </source>
</evidence>
<dbReference type="Proteomes" id="UP000613401">
    <property type="component" value="Unassembled WGS sequence"/>
</dbReference>
<reference evidence="1" key="2">
    <citation type="submission" date="2020-03" db="EMBL/GenBank/DDBJ databases">
        <authorList>
            <person name="Fu F.-F."/>
            <person name="Chen J."/>
        </authorList>
    </citation>
    <scope>NUCLEOTIDE SEQUENCE</scope>
    <source>
        <strain evidence="1">Lc1</strain>
    </source>
</reference>
<sequence length="186" mass="19911">MTSPDSIYNLVNRLKQTTNHSDHAIVSSGLLAGSYNQAETGYESGLQVNAISPALLSTHLLPLLLASPLVQKASVAEKPHPTLVSPGAAWLAIRSTIEPSSIQQSLFVTFCPGAVNSDLSRHSANSGVVGMMAKIVNNTDARTAEQGQKSRFQALGWVRKVAVRCGRTITSPKITMPFFLLRKAKS</sequence>
<dbReference type="AlphaFoldDB" id="A0A8H4CTR6"/>
<dbReference type="EMBL" id="WVTB01000013">
    <property type="protein sequence ID" value="KAF3809998.1"/>
    <property type="molecule type" value="Genomic_DNA"/>
</dbReference>
<dbReference type="InterPro" id="IPR036291">
    <property type="entry name" value="NAD(P)-bd_dom_sf"/>
</dbReference>
<protein>
    <submittedName>
        <fullName evidence="1">Uncharacterized protein</fullName>
    </submittedName>
</protein>
<dbReference type="SUPFAM" id="SSF51735">
    <property type="entry name" value="NAD(P)-binding Rossmann-fold domains"/>
    <property type="match status" value="1"/>
</dbReference>
<name>A0A8H4CTR6_COLGL</name>
<gene>
    <name evidence="1" type="ORF">GCG54_00002447</name>
</gene>
<dbReference type="GeneID" id="69009609"/>
<organism evidence="1 2">
    <name type="scientific">Colletotrichum gloeosporioides</name>
    <name type="common">Anthracnose fungus</name>
    <name type="synonym">Glomerella cingulata</name>
    <dbReference type="NCBI Taxonomy" id="474922"/>
    <lineage>
        <taxon>Eukaryota</taxon>
        <taxon>Fungi</taxon>
        <taxon>Dikarya</taxon>
        <taxon>Ascomycota</taxon>
        <taxon>Pezizomycotina</taxon>
        <taxon>Sordariomycetes</taxon>
        <taxon>Hypocreomycetidae</taxon>
        <taxon>Glomerellales</taxon>
        <taxon>Glomerellaceae</taxon>
        <taxon>Colletotrichum</taxon>
        <taxon>Colletotrichum gloeosporioides species complex</taxon>
    </lineage>
</organism>
<dbReference type="Gene3D" id="3.40.50.720">
    <property type="entry name" value="NAD(P)-binding Rossmann-like Domain"/>
    <property type="match status" value="1"/>
</dbReference>
<comment type="caution">
    <text evidence="1">The sequence shown here is derived from an EMBL/GenBank/DDBJ whole genome shotgun (WGS) entry which is preliminary data.</text>
</comment>
<proteinExistence type="predicted"/>
<evidence type="ECO:0000313" key="2">
    <source>
        <dbReference type="Proteomes" id="UP000613401"/>
    </source>
</evidence>